<dbReference type="CDD" id="cd07813">
    <property type="entry name" value="COQ10p_like"/>
    <property type="match status" value="1"/>
</dbReference>
<dbReference type="GO" id="GO:0048039">
    <property type="term" value="F:ubiquinone binding"/>
    <property type="evidence" value="ECO:0007669"/>
    <property type="project" value="InterPro"/>
</dbReference>
<evidence type="ECO:0000256" key="2">
    <source>
        <dbReference type="ARBA" id="ARBA00022649"/>
    </source>
</evidence>
<gene>
    <name evidence="4" type="ORF">HELGO_WM8851</name>
</gene>
<comment type="similarity">
    <text evidence="1">Belongs to the ribosome association toxin RatA family.</text>
</comment>
<evidence type="ECO:0000259" key="3">
    <source>
        <dbReference type="Pfam" id="PF03364"/>
    </source>
</evidence>
<dbReference type="EMBL" id="CACVAY010000146">
    <property type="protein sequence ID" value="CAA6828091.1"/>
    <property type="molecule type" value="Genomic_DNA"/>
</dbReference>
<dbReference type="Pfam" id="PF03364">
    <property type="entry name" value="Polyketide_cyc"/>
    <property type="match status" value="1"/>
</dbReference>
<protein>
    <submittedName>
        <fullName evidence="4">Oligoketide cyclase/lipid transport protein, similarity with yeast ubiquinone-binding protein YOL008W</fullName>
    </submittedName>
</protein>
<evidence type="ECO:0000313" key="4">
    <source>
        <dbReference type="EMBL" id="CAA6828091.1"/>
    </source>
</evidence>
<dbReference type="Gene3D" id="3.30.530.20">
    <property type="match status" value="1"/>
</dbReference>
<name>A0A6S6UCL0_9GAMM</name>
<keyword evidence="4" id="KW-0830">Ubiquinone</keyword>
<organism evidence="4">
    <name type="scientific">uncultured Thiotrichaceae bacterium</name>
    <dbReference type="NCBI Taxonomy" id="298394"/>
    <lineage>
        <taxon>Bacteria</taxon>
        <taxon>Pseudomonadati</taxon>
        <taxon>Pseudomonadota</taxon>
        <taxon>Gammaproteobacteria</taxon>
        <taxon>Thiotrichales</taxon>
        <taxon>Thiotrichaceae</taxon>
        <taxon>environmental samples</taxon>
    </lineage>
</organism>
<dbReference type="SUPFAM" id="SSF55961">
    <property type="entry name" value="Bet v1-like"/>
    <property type="match status" value="1"/>
</dbReference>
<accession>A0A6S6UCL0</accession>
<dbReference type="PANTHER" id="PTHR12901">
    <property type="entry name" value="SPERM PROTEIN HOMOLOG"/>
    <property type="match status" value="1"/>
</dbReference>
<feature type="domain" description="Coenzyme Q-binding protein COQ10 START" evidence="3">
    <location>
        <begin position="10"/>
        <end position="134"/>
    </location>
</feature>
<proteinExistence type="inferred from homology"/>
<reference evidence="4" key="1">
    <citation type="submission" date="2020-01" db="EMBL/GenBank/DDBJ databases">
        <authorList>
            <person name="Meier V. D."/>
            <person name="Meier V D."/>
        </authorList>
    </citation>
    <scope>NUCLEOTIDE SEQUENCE</scope>
    <source>
        <strain evidence="4">HLG_WM_MAG_07</strain>
    </source>
</reference>
<dbReference type="InterPro" id="IPR023393">
    <property type="entry name" value="START-like_dom_sf"/>
</dbReference>
<dbReference type="InterPro" id="IPR044996">
    <property type="entry name" value="COQ10-like"/>
</dbReference>
<dbReference type="InterPro" id="IPR005031">
    <property type="entry name" value="COQ10_START"/>
</dbReference>
<evidence type="ECO:0000256" key="1">
    <source>
        <dbReference type="ARBA" id="ARBA00008918"/>
    </source>
</evidence>
<sequence length="143" mass="16053">MPTISRTALVNHTPEQMFTLVDRVEDYPTFLPWCGASQVLSREDDILDASITIAKGAVNKSFSTRNINHAFNLIEMSLLDGPFKHLNGVWRFDDLQGEACKISLELEFEFSNRLVSMAIGPIFNQVANTLVDAFVERANKVYG</sequence>
<dbReference type="GO" id="GO:0045333">
    <property type="term" value="P:cellular respiration"/>
    <property type="evidence" value="ECO:0007669"/>
    <property type="project" value="InterPro"/>
</dbReference>
<dbReference type="AlphaFoldDB" id="A0A6S6UCL0"/>
<dbReference type="PANTHER" id="PTHR12901:SF10">
    <property type="entry name" value="COENZYME Q-BINDING PROTEIN COQ10, MITOCHONDRIAL"/>
    <property type="match status" value="1"/>
</dbReference>
<keyword evidence="2" id="KW-1277">Toxin-antitoxin system</keyword>